<dbReference type="InterPro" id="IPR051609">
    <property type="entry name" value="NmrA/Isoflavone_reductase-like"/>
</dbReference>
<reference evidence="5 6" key="1">
    <citation type="submission" date="2016-07" db="EMBL/GenBank/DDBJ databases">
        <title>Pervasive Adenine N6-methylation of Active Genes in Fungi.</title>
        <authorList>
            <consortium name="DOE Joint Genome Institute"/>
            <person name="Mondo S.J."/>
            <person name="Dannebaum R.O."/>
            <person name="Kuo R.C."/>
            <person name="Labutti K."/>
            <person name="Haridas S."/>
            <person name="Kuo A."/>
            <person name="Salamov A."/>
            <person name="Ahrendt S.R."/>
            <person name="Lipzen A."/>
            <person name="Sullivan W."/>
            <person name="Andreopoulos W.B."/>
            <person name="Clum A."/>
            <person name="Lindquist E."/>
            <person name="Daum C."/>
            <person name="Ramamoorthy G.K."/>
            <person name="Gryganskyi A."/>
            <person name="Culley D."/>
            <person name="Magnuson J.K."/>
            <person name="James T.Y."/>
            <person name="O'Malley M.A."/>
            <person name="Stajich J.E."/>
            <person name="Spatafora J.W."/>
            <person name="Visel A."/>
            <person name="Grigoriev I.V."/>
        </authorList>
    </citation>
    <scope>NUCLEOTIDE SEQUENCE [LARGE SCALE GENOMIC DNA]</scope>
    <source>
        <strain evidence="5 6">CBS 115471</strain>
    </source>
</reference>
<evidence type="ECO:0000256" key="1">
    <source>
        <dbReference type="ARBA" id="ARBA00005725"/>
    </source>
</evidence>
<evidence type="ECO:0000259" key="4">
    <source>
        <dbReference type="Pfam" id="PF05368"/>
    </source>
</evidence>
<evidence type="ECO:0000256" key="2">
    <source>
        <dbReference type="ARBA" id="ARBA00022857"/>
    </source>
</evidence>
<evidence type="ECO:0000256" key="3">
    <source>
        <dbReference type="ARBA" id="ARBA00023002"/>
    </source>
</evidence>
<sequence length="323" mass="35668">MAVVAIAGGTGGVGRTILDAIAKSGKHTAIVLSRTAPAATTPDETKHFAIDYSNVEQMKHLLQEKNVEVVISALLLADESVAQSQINLIRAAAHSGTVTKFIPSEYYIDFHAPIPGSDLFTNFQLEAEAELLRHPQLTWTLIRAGIFLDHLTMPHNPKQTYISPYWVFVDIDHQKCVFPGDGSQPLVLTHSMDLAAYIEHLIGLSAKDWPRESLVASNKLQVRDLASLAKKVTGNDFQVIYDSSEAIHKGLITPLPSNQPVFSDPVKGELFHEVERQVMLSMLSHAHVLPGTDLADLFPDVKKTNIEQFFKEGWELMQSRGSE</sequence>
<dbReference type="Gene3D" id="3.40.50.720">
    <property type="entry name" value="NAD(P)-binding Rossmann-like Domain"/>
    <property type="match status" value="1"/>
</dbReference>
<proteinExistence type="inferred from homology"/>
<dbReference type="GO" id="GO:0016491">
    <property type="term" value="F:oxidoreductase activity"/>
    <property type="evidence" value="ECO:0007669"/>
    <property type="project" value="UniProtKB-KW"/>
</dbReference>
<protein>
    <submittedName>
        <fullName evidence="5">NmrA family transcriptional regulator</fullName>
    </submittedName>
</protein>
<dbReference type="AlphaFoldDB" id="A0A1Y1ZNF3"/>
<name>A0A1Y1ZNF3_9PLEO</name>
<accession>A0A1Y1ZNF3</accession>
<comment type="caution">
    <text evidence="5">The sequence shown here is derived from an EMBL/GenBank/DDBJ whole genome shotgun (WGS) entry which is preliminary data.</text>
</comment>
<dbReference type="EMBL" id="MCFA01000057">
    <property type="protein sequence ID" value="ORY11781.1"/>
    <property type="molecule type" value="Genomic_DNA"/>
</dbReference>
<dbReference type="InterPro" id="IPR036291">
    <property type="entry name" value="NAD(P)-bd_dom_sf"/>
</dbReference>
<dbReference type="Pfam" id="PF05368">
    <property type="entry name" value="NmrA"/>
    <property type="match status" value="1"/>
</dbReference>
<dbReference type="OrthoDB" id="419598at2759"/>
<dbReference type="SUPFAM" id="SSF51735">
    <property type="entry name" value="NAD(P)-binding Rossmann-fold domains"/>
    <property type="match status" value="1"/>
</dbReference>
<keyword evidence="6" id="KW-1185">Reference proteome</keyword>
<dbReference type="PANTHER" id="PTHR47706:SF4">
    <property type="entry name" value="NMRA-LIKE DOMAIN-CONTAINING PROTEIN"/>
    <property type="match status" value="1"/>
</dbReference>
<gene>
    <name evidence="5" type="ORF">BCR34DRAFT_624599</name>
</gene>
<keyword evidence="2" id="KW-0521">NADP</keyword>
<dbReference type="PANTHER" id="PTHR47706">
    <property type="entry name" value="NMRA-LIKE FAMILY PROTEIN"/>
    <property type="match status" value="1"/>
</dbReference>
<comment type="similarity">
    <text evidence="1">Belongs to the NmrA-type oxidoreductase family. Isoflavone reductase subfamily.</text>
</comment>
<organism evidence="5 6">
    <name type="scientific">Clohesyomyces aquaticus</name>
    <dbReference type="NCBI Taxonomy" id="1231657"/>
    <lineage>
        <taxon>Eukaryota</taxon>
        <taxon>Fungi</taxon>
        <taxon>Dikarya</taxon>
        <taxon>Ascomycota</taxon>
        <taxon>Pezizomycotina</taxon>
        <taxon>Dothideomycetes</taxon>
        <taxon>Pleosporomycetidae</taxon>
        <taxon>Pleosporales</taxon>
        <taxon>Lindgomycetaceae</taxon>
        <taxon>Clohesyomyces</taxon>
    </lineage>
</organism>
<dbReference type="InterPro" id="IPR008030">
    <property type="entry name" value="NmrA-like"/>
</dbReference>
<feature type="domain" description="NmrA-like" evidence="4">
    <location>
        <begin position="3"/>
        <end position="255"/>
    </location>
</feature>
<dbReference type="Gene3D" id="3.90.25.10">
    <property type="entry name" value="UDP-galactose 4-epimerase, domain 1"/>
    <property type="match status" value="1"/>
</dbReference>
<dbReference type="Proteomes" id="UP000193144">
    <property type="component" value="Unassembled WGS sequence"/>
</dbReference>
<evidence type="ECO:0000313" key="5">
    <source>
        <dbReference type="EMBL" id="ORY11781.1"/>
    </source>
</evidence>
<evidence type="ECO:0000313" key="6">
    <source>
        <dbReference type="Proteomes" id="UP000193144"/>
    </source>
</evidence>
<keyword evidence="3" id="KW-0560">Oxidoreductase</keyword>